<evidence type="ECO:0008006" key="4">
    <source>
        <dbReference type="Google" id="ProtNLM"/>
    </source>
</evidence>
<name>A0A1E5KXI1_9ENTE</name>
<dbReference type="AlphaFoldDB" id="A0A1E5KXI1"/>
<proteinExistence type="predicted"/>
<sequence>MFNRKKNIAVGQYEEYDDYEELEGSESLRIVRPNSKNRVKKLSEEKRNLQEELEYYSSLADRLRNELDSKQEELEELSEQLVSQAKAKETIKALEEQLQTERAQREADEATYKNIIEDNEKLSLVLEQRQNDIQSKQNELERTQQELEKVLDEGDRYTNLKQELAELKIELFKKTEELEEEQAAGIRMKQELTSQYTMKNQITEVLIDAKAKANSMIEKANVEANTIVESAKDQVQKTISDASVELNDINRKASAYHDRILRVQEETSELMTELLEKSNYLSKRTI</sequence>
<protein>
    <recommendedName>
        <fullName evidence="4">Cell division protein DivIVA</fullName>
    </recommendedName>
</protein>
<dbReference type="EMBL" id="MIEK01000019">
    <property type="protein sequence ID" value="OEH82591.1"/>
    <property type="molecule type" value="Genomic_DNA"/>
</dbReference>
<reference evidence="2 3" key="1">
    <citation type="submission" date="2016-09" db="EMBL/GenBank/DDBJ databases">
        <authorList>
            <person name="Capua I."/>
            <person name="De Benedictis P."/>
            <person name="Joannis T."/>
            <person name="Lombin L.H."/>
            <person name="Cattoli G."/>
        </authorList>
    </citation>
    <scope>NUCLEOTIDE SEQUENCE [LARGE SCALE GENOMIC DNA]</scope>
    <source>
        <strain evidence="2 3">LMG 25899</strain>
    </source>
</reference>
<comment type="caution">
    <text evidence="2">The sequence shown here is derived from an EMBL/GenBank/DDBJ whole genome shotgun (WGS) entry which is preliminary data.</text>
</comment>
<evidence type="ECO:0000256" key="1">
    <source>
        <dbReference type="SAM" id="Coils"/>
    </source>
</evidence>
<evidence type="ECO:0000313" key="3">
    <source>
        <dbReference type="Proteomes" id="UP000095256"/>
    </source>
</evidence>
<evidence type="ECO:0000313" key="2">
    <source>
        <dbReference type="EMBL" id="OEH82591.1"/>
    </source>
</evidence>
<accession>A0A1E5KXI1</accession>
<keyword evidence="3" id="KW-1185">Reference proteome</keyword>
<dbReference type="Proteomes" id="UP000095256">
    <property type="component" value="Unassembled WGS sequence"/>
</dbReference>
<dbReference type="RefSeq" id="WP_069698419.1">
    <property type="nucleotide sequence ID" value="NZ_JAGGMA010000021.1"/>
</dbReference>
<dbReference type="STRING" id="762845.BCR26_12670"/>
<feature type="coiled-coil region" evidence="1">
    <location>
        <begin position="32"/>
        <end position="184"/>
    </location>
</feature>
<keyword evidence="1" id="KW-0175">Coiled coil</keyword>
<organism evidence="2 3">
    <name type="scientific">Enterococcus rivorum</name>
    <dbReference type="NCBI Taxonomy" id="762845"/>
    <lineage>
        <taxon>Bacteria</taxon>
        <taxon>Bacillati</taxon>
        <taxon>Bacillota</taxon>
        <taxon>Bacilli</taxon>
        <taxon>Lactobacillales</taxon>
        <taxon>Enterococcaceae</taxon>
        <taxon>Enterococcus</taxon>
    </lineage>
</organism>
<gene>
    <name evidence="2" type="ORF">BCR26_12670</name>
</gene>